<organism evidence="6">
    <name type="scientific">freshwater metagenome</name>
    <dbReference type="NCBI Taxonomy" id="449393"/>
    <lineage>
        <taxon>unclassified sequences</taxon>
        <taxon>metagenomes</taxon>
        <taxon>ecological metagenomes</taxon>
    </lineage>
</organism>
<sequence>MIAEQLAGKRVAITGSTGFVGTALVERLLRSVPGCDLVLLIRGGKRGAPERARREIFKNDAFDRLKEELLLTAEPFEAMLERRVITVNGDVSTDGLGLSEADRAIFASCDIIIHSAAAVAFDSPLDTAVEINLLGPTRVAQTLNDMNVAPHLVAVSTCYVAGNRRGNAPEELVSEGPFDLGLNWRKEVAAARRLRSDTEASSRQPVQLREFRESARKELGAAGAPALAGKTEHIREKWCTEQLVEAGRARAASIGWPDAYAYTKALGEQALMETKGNVPVSIVRPSIIESALAEPRPGWIRGFRMAEPVIISYARGLLTQFPGVPEGTVDVIPVDIVVAAIIAVAAMGPEHAPRITQVASGGINPLKYKLLVDNVRSWFTEHPLYDAEGQPIVVPEWQFPARGKVQQQLKRAKTVVTRAERALQALPLRGTQATWAAKLEERKHDIERAYEYVQLYGLYTECEAIYQVDNLMKVWDSLSPSDQATFNCDPRSVDWTTYVTTIHLPSVVAHARVKSTPGKNRNDRADRLRRNVLSPERHVAAFDLENTLISSNVVESFSFLATRRLNMPERMRYVLRTLAQAPGLSSMDRKDRADFLRYFYRRYEDAPVAQIDEDSKDLLTQLIVTKSFPAGIRRVREHRALGHRTVLITGALDFVVAGLKPLFDEIVAAEMTVRPDGTYSGELAKVPPTGETRAQVLADYCKAEGFLLEECVAYADSTSDLPLLECVGFPVAVNPETRLATIARKRGWLVEDWEKAPGGPRPLLPIGTLLSERERKRTFVGSSPRGRFS</sequence>
<keyword evidence="2" id="KW-0444">Lipid biosynthesis</keyword>
<dbReference type="Pfam" id="PF07993">
    <property type="entry name" value="NAD_binding_4"/>
    <property type="match status" value="1"/>
</dbReference>
<dbReference type="InterPro" id="IPR036412">
    <property type="entry name" value="HAD-like_sf"/>
</dbReference>
<dbReference type="CDD" id="cd09071">
    <property type="entry name" value="FAR_C"/>
    <property type="match status" value="1"/>
</dbReference>
<dbReference type="InterPro" id="IPR013120">
    <property type="entry name" value="FAR_NAD-bd"/>
</dbReference>
<keyword evidence="3" id="KW-0443">Lipid metabolism</keyword>
<accession>A0A6J7EQA8</accession>
<dbReference type="EMBL" id="CAFBLP010000062">
    <property type="protein sequence ID" value="CAB4885667.1"/>
    <property type="molecule type" value="Genomic_DNA"/>
</dbReference>
<evidence type="ECO:0000259" key="4">
    <source>
        <dbReference type="Pfam" id="PF03015"/>
    </source>
</evidence>
<reference evidence="6" key="1">
    <citation type="submission" date="2020-05" db="EMBL/GenBank/DDBJ databases">
        <authorList>
            <person name="Chiriac C."/>
            <person name="Salcher M."/>
            <person name="Ghai R."/>
            <person name="Kavagutti S V."/>
        </authorList>
    </citation>
    <scope>NUCLEOTIDE SEQUENCE</scope>
</reference>
<dbReference type="AlphaFoldDB" id="A0A6J7EQA8"/>
<evidence type="ECO:0000259" key="5">
    <source>
        <dbReference type="Pfam" id="PF07993"/>
    </source>
</evidence>
<dbReference type="PANTHER" id="PTHR11011">
    <property type="entry name" value="MALE STERILITY PROTEIN 2-RELATED"/>
    <property type="match status" value="1"/>
</dbReference>
<evidence type="ECO:0000313" key="6">
    <source>
        <dbReference type="EMBL" id="CAB4885667.1"/>
    </source>
</evidence>
<dbReference type="InterPro" id="IPR026055">
    <property type="entry name" value="FAR"/>
</dbReference>
<dbReference type="SUPFAM" id="SSF51735">
    <property type="entry name" value="NAD(P)-binding Rossmann-fold domains"/>
    <property type="match status" value="1"/>
</dbReference>
<dbReference type="InterPro" id="IPR036291">
    <property type="entry name" value="NAD(P)-bd_dom_sf"/>
</dbReference>
<dbReference type="InterPro" id="IPR033640">
    <property type="entry name" value="FAR_C"/>
</dbReference>
<proteinExistence type="inferred from homology"/>
<dbReference type="Pfam" id="PF03015">
    <property type="entry name" value="Sterile"/>
    <property type="match status" value="1"/>
</dbReference>
<dbReference type="GO" id="GO:0080019">
    <property type="term" value="F:alcohol-forming very long-chain fatty acyl-CoA reductase activity"/>
    <property type="evidence" value="ECO:0007669"/>
    <property type="project" value="InterPro"/>
</dbReference>
<dbReference type="Gene3D" id="3.40.50.1000">
    <property type="entry name" value="HAD superfamily/HAD-like"/>
    <property type="match status" value="1"/>
</dbReference>
<dbReference type="InterPro" id="IPR023214">
    <property type="entry name" value="HAD_sf"/>
</dbReference>
<dbReference type="GO" id="GO:0010345">
    <property type="term" value="P:suberin biosynthetic process"/>
    <property type="evidence" value="ECO:0007669"/>
    <property type="project" value="TreeGrafter"/>
</dbReference>
<feature type="domain" description="Thioester reductase (TE)" evidence="5">
    <location>
        <begin position="13"/>
        <end position="341"/>
    </location>
</feature>
<protein>
    <submittedName>
        <fullName evidence="6">Unannotated protein</fullName>
    </submittedName>
</protein>
<dbReference type="PANTHER" id="PTHR11011:SF45">
    <property type="entry name" value="FATTY ACYL-COA REDUCTASE CG8306-RELATED"/>
    <property type="match status" value="1"/>
</dbReference>
<gene>
    <name evidence="6" type="ORF">UFOPK3376_02164</name>
</gene>
<dbReference type="Gene3D" id="3.40.50.720">
    <property type="entry name" value="NAD(P)-binding Rossmann-like Domain"/>
    <property type="match status" value="1"/>
</dbReference>
<dbReference type="Gene3D" id="1.20.1440.100">
    <property type="entry name" value="SG protein - dephosphorylation function"/>
    <property type="match status" value="1"/>
</dbReference>
<feature type="domain" description="Fatty acyl-CoA reductase C-terminal" evidence="4">
    <location>
        <begin position="447"/>
        <end position="502"/>
    </location>
</feature>
<name>A0A6J7EQA8_9ZZZZ</name>
<dbReference type="NCBIfam" id="TIGR01488">
    <property type="entry name" value="HAD-SF-IB"/>
    <property type="match status" value="1"/>
</dbReference>
<evidence type="ECO:0000256" key="2">
    <source>
        <dbReference type="ARBA" id="ARBA00022516"/>
    </source>
</evidence>
<evidence type="ECO:0000256" key="1">
    <source>
        <dbReference type="ARBA" id="ARBA00005928"/>
    </source>
</evidence>
<comment type="similarity">
    <text evidence="1">Belongs to the fatty acyl-CoA reductase family.</text>
</comment>
<dbReference type="Pfam" id="PF12710">
    <property type="entry name" value="HAD"/>
    <property type="match status" value="1"/>
</dbReference>
<dbReference type="SUPFAM" id="SSF56784">
    <property type="entry name" value="HAD-like"/>
    <property type="match status" value="1"/>
</dbReference>
<evidence type="ECO:0000256" key="3">
    <source>
        <dbReference type="ARBA" id="ARBA00023098"/>
    </source>
</evidence>
<dbReference type="GO" id="GO:0035336">
    <property type="term" value="P:long-chain fatty-acyl-CoA metabolic process"/>
    <property type="evidence" value="ECO:0007669"/>
    <property type="project" value="TreeGrafter"/>
</dbReference>